<organism evidence="1">
    <name type="scientific">marine sediment metagenome</name>
    <dbReference type="NCBI Taxonomy" id="412755"/>
    <lineage>
        <taxon>unclassified sequences</taxon>
        <taxon>metagenomes</taxon>
        <taxon>ecological metagenomes</taxon>
    </lineage>
</organism>
<proteinExistence type="predicted"/>
<sequence>NALCRTLELLVSIYANGKAISLILLSDFGVYYQDMVASMRGLFGHAPVWLLHLLGDELGGCAADVASALVALSDKAAQLEYACCLVDELRSGVISEAGWNAALTACAASLAGNAGTIACLMDFDNNVDHALAFFEVYSSVLERQTAGEDFVCNCEPDGWFWLDVAWDYEEPDHSGDRQSPIFTHTNPANGELFSVTARFQSIPSGKSGIRVSHTGLPDSLPPLPSPLRVSSGLWMWENEFVGAAEGRDAVGWPSAQFKNVDWGSALRQPDETFTFRWAHNVDLGHSRAAKVSRVRLLYKVV</sequence>
<reference evidence="1" key="1">
    <citation type="journal article" date="2015" name="Nature">
        <title>Complex archaea that bridge the gap between prokaryotes and eukaryotes.</title>
        <authorList>
            <person name="Spang A."/>
            <person name="Saw J.H."/>
            <person name="Jorgensen S.L."/>
            <person name="Zaremba-Niedzwiedzka K."/>
            <person name="Martijn J."/>
            <person name="Lind A.E."/>
            <person name="van Eijk R."/>
            <person name="Schleper C."/>
            <person name="Guy L."/>
            <person name="Ettema T.J."/>
        </authorList>
    </citation>
    <scope>NUCLEOTIDE SEQUENCE</scope>
</reference>
<evidence type="ECO:0000313" key="1">
    <source>
        <dbReference type="EMBL" id="KKK75379.1"/>
    </source>
</evidence>
<accession>A0A0F9AA86</accession>
<name>A0A0F9AA86_9ZZZZ</name>
<feature type="non-terminal residue" evidence="1">
    <location>
        <position position="1"/>
    </location>
</feature>
<dbReference type="AlphaFoldDB" id="A0A0F9AA86"/>
<comment type="caution">
    <text evidence="1">The sequence shown here is derived from an EMBL/GenBank/DDBJ whole genome shotgun (WGS) entry which is preliminary data.</text>
</comment>
<gene>
    <name evidence="1" type="ORF">LCGC14_2874310</name>
</gene>
<dbReference type="EMBL" id="LAZR01055895">
    <property type="protein sequence ID" value="KKK75379.1"/>
    <property type="molecule type" value="Genomic_DNA"/>
</dbReference>
<protein>
    <submittedName>
        <fullName evidence="1">Uncharacterized protein</fullName>
    </submittedName>
</protein>